<keyword evidence="4" id="KW-1185">Reference proteome</keyword>
<feature type="coiled-coil region" evidence="1">
    <location>
        <begin position="453"/>
        <end position="590"/>
    </location>
</feature>
<feature type="compositionally biased region" description="Polar residues" evidence="2">
    <location>
        <begin position="64"/>
        <end position="73"/>
    </location>
</feature>
<feature type="region of interest" description="Disordered" evidence="2">
    <location>
        <begin position="47"/>
        <end position="74"/>
    </location>
</feature>
<sequence>MSKFPKAPRFPPEKPSEVPGPGLYNPKLHDPLDDQWRKGLMGIFKAPRSKEEDHGPDTFGLYNPDQTNDNFTGPSRPRAISTHATPSKHMKEILRLESKLNGCENKISTMTESLDIAEQTVKDTRRALQRSESENKSLHSEVDHLRQQMQKVSGLQHQVVQLQGEHEKSKSRREKEIQNLKSELRQAEGRATGYLSEKEELKRLIESLNNSIDAERSANLIRIKHTREFHEKYLHQMIKERDEINRQKKISEGLMRLRSIKDQRLMADRASQVSELVVMLDVATDREDGIYDVLDSLLETDDLVLKGSADDQLLVKSQFHFFKEDFQDLQNLLRTQQQCFDILLSEERTDNEMILQKEDLLQLELQTSETASASLQTNLIELTNLYSDLSKECAKKVEELRDASENIAIRDRKIIDLSGSICNLESELSQLRVNLCELEDTYSSKTFAWETQKSEFELSIRRAEQNLAIEQENRKKALTELMVVKQAEAALRSELNHAHNLAAHVEELEAEVGRMTKINDLLMRQSNLNAEEADKIAKLNAELVSQRNPAQRVRVLDRMRRELKEERENTAKLQNELWAAQSENASLKTELMAYQSISNPTSIPRIKSTTSFPSSSRIEGLSRVSRPVLKEVPFLDENTKTNTHYPTLTSNPPTRINDGNFLAMRSDIEPPPADSEAKPKLTSALPKPTVRAGRVPPKALPVSKLKRQKSVKQIVENTAEDVSLGAVKMQGKMTLEELR</sequence>
<dbReference type="EMBL" id="CALTRL010005689">
    <property type="protein sequence ID" value="CAH7684854.1"/>
    <property type="molecule type" value="Genomic_DNA"/>
</dbReference>
<dbReference type="SUPFAM" id="SSF57997">
    <property type="entry name" value="Tropomyosin"/>
    <property type="match status" value="1"/>
</dbReference>
<protein>
    <submittedName>
        <fullName evidence="3">Uncharacterized protein</fullName>
    </submittedName>
</protein>
<organism evidence="3 4">
    <name type="scientific">Phakopsora pachyrhizi</name>
    <name type="common">Asian soybean rust disease fungus</name>
    <dbReference type="NCBI Taxonomy" id="170000"/>
    <lineage>
        <taxon>Eukaryota</taxon>
        <taxon>Fungi</taxon>
        <taxon>Dikarya</taxon>
        <taxon>Basidiomycota</taxon>
        <taxon>Pucciniomycotina</taxon>
        <taxon>Pucciniomycetes</taxon>
        <taxon>Pucciniales</taxon>
        <taxon>Phakopsoraceae</taxon>
        <taxon>Phakopsora</taxon>
    </lineage>
</organism>
<gene>
    <name evidence="3" type="ORF">PPACK8108_LOCUS19286</name>
</gene>
<feature type="region of interest" description="Disordered" evidence="2">
    <location>
        <begin position="668"/>
        <end position="700"/>
    </location>
</feature>
<dbReference type="AlphaFoldDB" id="A0AAV0BEL2"/>
<feature type="coiled-coil region" evidence="1">
    <location>
        <begin position="114"/>
        <end position="218"/>
    </location>
</feature>
<reference evidence="3" key="1">
    <citation type="submission" date="2022-06" db="EMBL/GenBank/DDBJ databases">
        <authorList>
            <consortium name="SYNGENTA / RWTH Aachen University"/>
        </authorList>
    </citation>
    <scope>NUCLEOTIDE SEQUENCE</scope>
</reference>
<evidence type="ECO:0000313" key="4">
    <source>
        <dbReference type="Proteomes" id="UP001153365"/>
    </source>
</evidence>
<name>A0AAV0BEL2_PHAPC</name>
<accession>A0AAV0BEL2</accession>
<feature type="region of interest" description="Disordered" evidence="2">
    <location>
        <begin position="1"/>
        <end position="31"/>
    </location>
</feature>
<keyword evidence="1" id="KW-0175">Coiled coil</keyword>
<evidence type="ECO:0000256" key="2">
    <source>
        <dbReference type="SAM" id="MobiDB-lite"/>
    </source>
</evidence>
<evidence type="ECO:0000313" key="3">
    <source>
        <dbReference type="EMBL" id="CAH7684854.1"/>
    </source>
</evidence>
<evidence type="ECO:0000256" key="1">
    <source>
        <dbReference type="SAM" id="Coils"/>
    </source>
</evidence>
<proteinExistence type="predicted"/>
<dbReference type="Proteomes" id="UP001153365">
    <property type="component" value="Unassembled WGS sequence"/>
</dbReference>
<comment type="caution">
    <text evidence="3">The sequence shown here is derived from an EMBL/GenBank/DDBJ whole genome shotgun (WGS) entry which is preliminary data.</text>
</comment>